<feature type="region of interest" description="Disordered" evidence="1">
    <location>
        <begin position="66"/>
        <end position="91"/>
    </location>
</feature>
<dbReference type="AlphaFoldDB" id="A0A1S8SKI2"/>
<dbReference type="Proteomes" id="UP000190973">
    <property type="component" value="Unassembled WGS sequence"/>
</dbReference>
<name>A0A1S8SKI2_CLOBE</name>
<evidence type="ECO:0000313" key="3">
    <source>
        <dbReference type="EMBL" id="OOM66053.1"/>
    </source>
</evidence>
<evidence type="ECO:0000256" key="2">
    <source>
        <dbReference type="SAM" id="Phobius"/>
    </source>
</evidence>
<organism evidence="3 4">
    <name type="scientific">Clostridium beijerinckii</name>
    <name type="common">Clostridium MP</name>
    <dbReference type="NCBI Taxonomy" id="1520"/>
    <lineage>
        <taxon>Bacteria</taxon>
        <taxon>Bacillati</taxon>
        <taxon>Bacillota</taxon>
        <taxon>Clostridia</taxon>
        <taxon>Eubacteriales</taxon>
        <taxon>Clostridiaceae</taxon>
        <taxon>Clostridium</taxon>
    </lineage>
</organism>
<proteinExistence type="predicted"/>
<reference evidence="3 4" key="1">
    <citation type="submission" date="2016-05" db="EMBL/GenBank/DDBJ databases">
        <title>Microbial solvent formation.</title>
        <authorList>
            <person name="Poehlein A."/>
            <person name="Montoya Solano J.D."/>
            <person name="Flitsch S."/>
            <person name="Krabben P."/>
            <person name="Duerre P."/>
            <person name="Daniel R."/>
        </authorList>
    </citation>
    <scope>NUCLEOTIDE SEQUENCE [LARGE SCALE GENOMIC DNA]</scope>
    <source>
        <strain evidence="3 4">DSM 53</strain>
    </source>
</reference>
<feature type="transmembrane region" description="Helical" evidence="2">
    <location>
        <begin position="36"/>
        <end position="57"/>
    </location>
</feature>
<dbReference type="RefSeq" id="WP_077836953.1">
    <property type="nucleotide sequence ID" value="NZ_JABTAE010000001.1"/>
</dbReference>
<evidence type="ECO:0000256" key="1">
    <source>
        <dbReference type="SAM" id="MobiDB-lite"/>
    </source>
</evidence>
<sequence>MRKVDLKTKELFQNGLSGIAWIAIGASRIWGNNVILSILVIAFLVPSIVVNVMAYVAKRREANNYEYIENEDEEQEESDESEEDDEDGGEYDEDNVEHIIYDFSNLGILLCLIITSIKNTWSVDLNIVIPILIGSILLIRDIQSIFYNKTNC</sequence>
<keyword evidence="2" id="KW-1133">Transmembrane helix</keyword>
<gene>
    <name evidence="3" type="ORF">CLBCK_00090</name>
</gene>
<accession>A0A1S8SKI2</accession>
<comment type="caution">
    <text evidence="3">The sequence shown here is derived from an EMBL/GenBank/DDBJ whole genome shotgun (WGS) entry which is preliminary data.</text>
</comment>
<protein>
    <submittedName>
        <fullName evidence="3">Uncharacterized protein</fullName>
    </submittedName>
</protein>
<feature type="transmembrane region" description="Helical" evidence="2">
    <location>
        <begin position="12"/>
        <end position="30"/>
    </location>
</feature>
<keyword evidence="2" id="KW-0812">Transmembrane</keyword>
<keyword evidence="2" id="KW-0472">Membrane</keyword>
<dbReference type="EMBL" id="LZZI01000001">
    <property type="protein sequence ID" value="OOM66053.1"/>
    <property type="molecule type" value="Genomic_DNA"/>
</dbReference>
<evidence type="ECO:0000313" key="4">
    <source>
        <dbReference type="Proteomes" id="UP000190973"/>
    </source>
</evidence>
<feature type="compositionally biased region" description="Acidic residues" evidence="1">
    <location>
        <begin position="68"/>
        <end position="91"/>
    </location>
</feature>